<reference evidence="2 3" key="1">
    <citation type="submission" date="2024-11" db="EMBL/GenBank/DDBJ databases">
        <title>A near-complete genome assembly of Cinchona calisaya.</title>
        <authorList>
            <person name="Lian D.C."/>
            <person name="Zhao X.W."/>
            <person name="Wei L."/>
        </authorList>
    </citation>
    <scope>NUCLEOTIDE SEQUENCE [LARGE SCALE GENOMIC DNA]</scope>
    <source>
        <tissue evidence="2">Nenye</tissue>
    </source>
</reference>
<gene>
    <name evidence="2" type="ORF">ACH5RR_037122</name>
</gene>
<protein>
    <recommendedName>
        <fullName evidence="1">DUF4283 domain-containing protein</fullName>
    </recommendedName>
</protein>
<evidence type="ECO:0000313" key="3">
    <source>
        <dbReference type="Proteomes" id="UP001630127"/>
    </source>
</evidence>
<dbReference type="Proteomes" id="UP001630127">
    <property type="component" value="Unassembled WGS sequence"/>
</dbReference>
<evidence type="ECO:0000313" key="2">
    <source>
        <dbReference type="EMBL" id="KAL3502673.1"/>
    </source>
</evidence>
<feature type="domain" description="DUF4283" evidence="1">
    <location>
        <begin position="39"/>
        <end position="119"/>
    </location>
</feature>
<comment type="caution">
    <text evidence="2">The sequence shown here is derived from an EMBL/GenBank/DDBJ whole genome shotgun (WGS) entry which is preliminary data.</text>
</comment>
<dbReference type="AlphaFoldDB" id="A0ABD2Y6H6"/>
<proteinExistence type="predicted"/>
<dbReference type="InterPro" id="IPR040256">
    <property type="entry name" value="At4g02000-like"/>
</dbReference>
<dbReference type="Pfam" id="PF14111">
    <property type="entry name" value="DUF4283"/>
    <property type="match status" value="1"/>
</dbReference>
<organism evidence="2 3">
    <name type="scientific">Cinchona calisaya</name>
    <dbReference type="NCBI Taxonomy" id="153742"/>
    <lineage>
        <taxon>Eukaryota</taxon>
        <taxon>Viridiplantae</taxon>
        <taxon>Streptophyta</taxon>
        <taxon>Embryophyta</taxon>
        <taxon>Tracheophyta</taxon>
        <taxon>Spermatophyta</taxon>
        <taxon>Magnoliopsida</taxon>
        <taxon>eudicotyledons</taxon>
        <taxon>Gunneridae</taxon>
        <taxon>Pentapetalae</taxon>
        <taxon>asterids</taxon>
        <taxon>lamiids</taxon>
        <taxon>Gentianales</taxon>
        <taxon>Rubiaceae</taxon>
        <taxon>Cinchonoideae</taxon>
        <taxon>Cinchoneae</taxon>
        <taxon>Cinchona</taxon>
    </lineage>
</organism>
<keyword evidence="3" id="KW-1185">Reference proteome</keyword>
<dbReference type="EMBL" id="JBJUIK010000015">
    <property type="protein sequence ID" value="KAL3502673.1"/>
    <property type="molecule type" value="Genomic_DNA"/>
</dbReference>
<name>A0ABD2Y6H6_9GENT</name>
<accession>A0ABD2Y6H6</accession>
<evidence type="ECO:0000259" key="1">
    <source>
        <dbReference type="Pfam" id="PF14111"/>
    </source>
</evidence>
<dbReference type="InterPro" id="IPR025558">
    <property type="entry name" value="DUF4283"/>
</dbReference>
<dbReference type="PANTHER" id="PTHR31286">
    <property type="entry name" value="GLYCINE-RICH CELL WALL STRUCTURAL PROTEIN 1.8-LIKE"/>
    <property type="match status" value="1"/>
</dbReference>
<dbReference type="PANTHER" id="PTHR31286:SF178">
    <property type="entry name" value="DUF4283 DOMAIN-CONTAINING PROTEIN"/>
    <property type="match status" value="1"/>
</dbReference>
<sequence>MKDNTADELVEVMRNFSLSDVETKELNLALGDVASGVKDYKLSLIGKVTGERFVNFTGLKNFINSMWGFPKNLMINDLGFNFYQFIFKDNEDMRRALNIIPYVLDNQLLVLCKWEVGIEFNHGLFQKGEMWVQIWNLLMHWIIERRSVRFFKEWLMSSYCKKEVRKEDI</sequence>